<accession>A0ABP6ZMS3</accession>
<sequence>MSGTGWPDLVAFLTSIGYGVASAIFPVVNAEAYVVLSQVSATIGALPIAIGLALGQTVGKLALFYSVRAGRESRFVRHRRARARSKPKGRARQRFDAAVAWLLALVGTKRWGLPIVLVAAIFGIPPLYAVALLAGATTMKAHWFGLMVLIGRATRFVLIAEGSLNLSGLFH</sequence>
<keyword evidence="1" id="KW-0472">Membrane</keyword>
<keyword evidence="1" id="KW-1133">Transmembrane helix</keyword>
<evidence type="ECO:0000313" key="2">
    <source>
        <dbReference type="EMBL" id="GAA3611185.1"/>
    </source>
</evidence>
<evidence type="ECO:0000313" key="3">
    <source>
        <dbReference type="Proteomes" id="UP001501490"/>
    </source>
</evidence>
<feature type="transmembrane region" description="Helical" evidence="1">
    <location>
        <begin position="113"/>
        <end position="134"/>
    </location>
</feature>
<comment type="caution">
    <text evidence="2">The sequence shown here is derived from an EMBL/GenBank/DDBJ whole genome shotgun (WGS) entry which is preliminary data.</text>
</comment>
<name>A0ABP6ZMS3_9ACTN</name>
<dbReference type="RefSeq" id="WP_344802205.1">
    <property type="nucleotide sequence ID" value="NZ_BAABAB010000007.1"/>
</dbReference>
<dbReference type="EMBL" id="BAABAB010000007">
    <property type="protein sequence ID" value="GAA3611185.1"/>
    <property type="molecule type" value="Genomic_DNA"/>
</dbReference>
<feature type="transmembrane region" description="Helical" evidence="1">
    <location>
        <begin position="48"/>
        <end position="70"/>
    </location>
</feature>
<feature type="transmembrane region" description="Helical" evidence="1">
    <location>
        <begin position="9"/>
        <end position="28"/>
    </location>
</feature>
<protein>
    <recommendedName>
        <fullName evidence="4">Membrane protein YqaA, SNARE-associated domain</fullName>
    </recommendedName>
</protein>
<evidence type="ECO:0000256" key="1">
    <source>
        <dbReference type="SAM" id="Phobius"/>
    </source>
</evidence>
<organism evidence="2 3">
    <name type="scientific">Microlunatus ginsengisoli</name>
    <dbReference type="NCBI Taxonomy" id="363863"/>
    <lineage>
        <taxon>Bacteria</taxon>
        <taxon>Bacillati</taxon>
        <taxon>Actinomycetota</taxon>
        <taxon>Actinomycetes</taxon>
        <taxon>Propionibacteriales</taxon>
        <taxon>Propionibacteriaceae</taxon>
        <taxon>Microlunatus</taxon>
    </lineage>
</organism>
<proteinExistence type="predicted"/>
<dbReference type="Proteomes" id="UP001501490">
    <property type="component" value="Unassembled WGS sequence"/>
</dbReference>
<keyword evidence="3" id="KW-1185">Reference proteome</keyword>
<reference evidence="3" key="1">
    <citation type="journal article" date="2019" name="Int. J. Syst. Evol. Microbiol.">
        <title>The Global Catalogue of Microorganisms (GCM) 10K type strain sequencing project: providing services to taxonomists for standard genome sequencing and annotation.</title>
        <authorList>
            <consortium name="The Broad Institute Genomics Platform"/>
            <consortium name="The Broad Institute Genome Sequencing Center for Infectious Disease"/>
            <person name="Wu L."/>
            <person name="Ma J."/>
        </authorList>
    </citation>
    <scope>NUCLEOTIDE SEQUENCE [LARGE SCALE GENOMIC DNA]</scope>
    <source>
        <strain evidence="3">JCM 16929</strain>
    </source>
</reference>
<evidence type="ECO:0008006" key="4">
    <source>
        <dbReference type="Google" id="ProtNLM"/>
    </source>
</evidence>
<gene>
    <name evidence="2" type="ORF">GCM10022236_11130</name>
</gene>
<keyword evidence="1" id="KW-0812">Transmembrane</keyword>